<protein>
    <submittedName>
        <fullName evidence="1">Uncharacterized protein</fullName>
    </submittedName>
</protein>
<dbReference type="Gene3D" id="2.130.10.10">
    <property type="entry name" value="YVTN repeat-like/Quinoprotein amine dehydrogenase"/>
    <property type="match status" value="1"/>
</dbReference>
<organism evidence="1 2">
    <name type="scientific">Dinothrombium tinctorium</name>
    <dbReference type="NCBI Taxonomy" id="1965070"/>
    <lineage>
        <taxon>Eukaryota</taxon>
        <taxon>Metazoa</taxon>
        <taxon>Ecdysozoa</taxon>
        <taxon>Arthropoda</taxon>
        <taxon>Chelicerata</taxon>
        <taxon>Arachnida</taxon>
        <taxon>Acari</taxon>
        <taxon>Acariformes</taxon>
        <taxon>Trombidiformes</taxon>
        <taxon>Prostigmata</taxon>
        <taxon>Anystina</taxon>
        <taxon>Parasitengona</taxon>
        <taxon>Trombidioidea</taxon>
        <taxon>Trombidiidae</taxon>
        <taxon>Dinothrombium</taxon>
    </lineage>
</organism>
<reference evidence="1 2" key="1">
    <citation type="journal article" date="2018" name="Gigascience">
        <title>Genomes of trombidid mites reveal novel predicted allergens and laterally-transferred genes associated with secondary metabolism.</title>
        <authorList>
            <person name="Dong X."/>
            <person name="Chaisiri K."/>
            <person name="Xia D."/>
            <person name="Armstrong S.D."/>
            <person name="Fang Y."/>
            <person name="Donnelly M.J."/>
            <person name="Kadowaki T."/>
            <person name="McGarry J.W."/>
            <person name="Darby A.C."/>
            <person name="Makepeace B.L."/>
        </authorList>
    </citation>
    <scope>NUCLEOTIDE SEQUENCE [LARGE SCALE GENOMIC DNA]</scope>
    <source>
        <strain evidence="1">UoL-WK</strain>
    </source>
</reference>
<feature type="non-terminal residue" evidence="1">
    <location>
        <position position="102"/>
    </location>
</feature>
<keyword evidence="2" id="KW-1185">Reference proteome</keyword>
<proteinExistence type="predicted"/>
<dbReference type="SUPFAM" id="SSF50978">
    <property type="entry name" value="WD40 repeat-like"/>
    <property type="match status" value="1"/>
</dbReference>
<evidence type="ECO:0000313" key="2">
    <source>
        <dbReference type="Proteomes" id="UP000285301"/>
    </source>
</evidence>
<dbReference type="AlphaFoldDB" id="A0A443RGY3"/>
<dbReference type="InterPro" id="IPR036322">
    <property type="entry name" value="WD40_repeat_dom_sf"/>
</dbReference>
<dbReference type="Proteomes" id="UP000285301">
    <property type="component" value="Unassembled WGS sequence"/>
</dbReference>
<gene>
    <name evidence="1" type="ORF">B4U79_18958</name>
</gene>
<dbReference type="InterPro" id="IPR015943">
    <property type="entry name" value="WD40/YVTN_repeat-like_dom_sf"/>
</dbReference>
<dbReference type="EMBL" id="NCKU01000697">
    <property type="protein sequence ID" value="RWS14524.1"/>
    <property type="molecule type" value="Genomic_DNA"/>
</dbReference>
<comment type="caution">
    <text evidence="1">The sequence shown here is derived from an EMBL/GenBank/DDBJ whole genome shotgun (WGS) entry which is preliminary data.</text>
</comment>
<evidence type="ECO:0000313" key="1">
    <source>
        <dbReference type="EMBL" id="RWS14524.1"/>
    </source>
</evidence>
<name>A0A443RGY3_9ACAR</name>
<accession>A0A443RGY3</accession>
<dbReference type="OrthoDB" id="10260946at2759"/>
<sequence>MIFTTYNQHSIAGIDSGKLLLFDTQFIDHQTCETQEGYYTGMVVDRNDESHLVTTGIDRILHFWDLQKNYAVRSITNPHITTITSADFVANSGQNLITCGYG</sequence>